<accession>A0A8J5QVN0</accession>
<keyword evidence="1" id="KW-0677">Repeat</keyword>
<sequence length="163" mass="18279">MELSNFITGLEKVLVERNSEGENFFHEVARCGSFSFIARFMPFIRKSCTAAALNTPNSAGQMGIHIVAETHGKWYAAKLIDILVELGADINGQESVEGNTVLHLAVNHRDYELAEWLCCQPGIDLGRRNAKNLSPLELAQKNKNRKMIQILRKYCSNENTDLV</sequence>
<evidence type="ECO:0000313" key="4">
    <source>
        <dbReference type="Proteomes" id="UP000729913"/>
    </source>
</evidence>
<reference evidence="3" key="1">
    <citation type="submission" date="2020-03" db="EMBL/GenBank/DDBJ databases">
        <authorList>
            <person name="Chebbi M.A."/>
            <person name="Drezen J.M."/>
        </authorList>
    </citation>
    <scope>NUCLEOTIDE SEQUENCE</scope>
    <source>
        <tissue evidence="3">Whole body</tissue>
    </source>
</reference>
<dbReference type="GO" id="GO:0071356">
    <property type="term" value="P:cellular response to tumor necrosis factor"/>
    <property type="evidence" value="ECO:0007669"/>
    <property type="project" value="TreeGrafter"/>
</dbReference>
<evidence type="ECO:0000256" key="1">
    <source>
        <dbReference type="ARBA" id="ARBA00022737"/>
    </source>
</evidence>
<reference evidence="3" key="2">
    <citation type="submission" date="2021-04" db="EMBL/GenBank/DDBJ databases">
        <title>Genome-wide patterns of bracovirus chromosomal integration into multiple host tissues during parasitism.</title>
        <authorList>
            <person name="Chebbi M.A.C."/>
        </authorList>
    </citation>
    <scope>NUCLEOTIDE SEQUENCE</scope>
    <source>
        <tissue evidence="3">Whole body</tissue>
    </source>
</reference>
<dbReference type="GO" id="GO:0005829">
    <property type="term" value="C:cytosol"/>
    <property type="evidence" value="ECO:0007669"/>
    <property type="project" value="TreeGrafter"/>
</dbReference>
<dbReference type="AlphaFoldDB" id="A0A8J5QVN0"/>
<dbReference type="GO" id="GO:0051059">
    <property type="term" value="F:NF-kappaB binding"/>
    <property type="evidence" value="ECO:0007669"/>
    <property type="project" value="TreeGrafter"/>
</dbReference>
<dbReference type="PANTHER" id="PTHR46680:SF3">
    <property type="entry name" value="NF-KAPPA-B INHIBITOR CACTUS"/>
    <property type="match status" value="1"/>
</dbReference>
<comment type="caution">
    <text evidence="3">The sequence shown here is derived from an EMBL/GenBank/DDBJ whole genome shotgun (WGS) entry which is preliminary data.</text>
</comment>
<dbReference type="InterPro" id="IPR002110">
    <property type="entry name" value="Ankyrin_rpt"/>
</dbReference>
<name>A0A8J5QVN0_9HYME</name>
<protein>
    <submittedName>
        <fullName evidence="3">Uncharacterized protein</fullName>
    </submittedName>
</protein>
<dbReference type="InterPro" id="IPR051070">
    <property type="entry name" value="NF-kappa-B_inhibitor"/>
</dbReference>
<dbReference type="EMBL" id="JAAOIC020000028">
    <property type="protein sequence ID" value="KAG8039956.1"/>
    <property type="molecule type" value="Genomic_DNA"/>
</dbReference>
<dbReference type="OrthoDB" id="7675540at2759"/>
<proteinExistence type="predicted"/>
<dbReference type="PANTHER" id="PTHR46680">
    <property type="entry name" value="NF-KAPPA-B INHIBITOR ALPHA"/>
    <property type="match status" value="1"/>
</dbReference>
<dbReference type="Proteomes" id="UP000729913">
    <property type="component" value="Unassembled WGS sequence"/>
</dbReference>
<evidence type="ECO:0000256" key="2">
    <source>
        <dbReference type="ARBA" id="ARBA00023043"/>
    </source>
</evidence>
<dbReference type="Pfam" id="PF12796">
    <property type="entry name" value="Ank_2"/>
    <property type="match status" value="1"/>
</dbReference>
<organism evidence="3 4">
    <name type="scientific">Cotesia typhae</name>
    <dbReference type="NCBI Taxonomy" id="2053667"/>
    <lineage>
        <taxon>Eukaryota</taxon>
        <taxon>Metazoa</taxon>
        <taxon>Ecdysozoa</taxon>
        <taxon>Arthropoda</taxon>
        <taxon>Hexapoda</taxon>
        <taxon>Insecta</taxon>
        <taxon>Pterygota</taxon>
        <taxon>Neoptera</taxon>
        <taxon>Endopterygota</taxon>
        <taxon>Hymenoptera</taxon>
        <taxon>Apocrita</taxon>
        <taxon>Ichneumonoidea</taxon>
        <taxon>Braconidae</taxon>
        <taxon>Microgastrinae</taxon>
        <taxon>Cotesia</taxon>
    </lineage>
</organism>
<keyword evidence="4" id="KW-1185">Reference proteome</keyword>
<evidence type="ECO:0000313" key="3">
    <source>
        <dbReference type="EMBL" id="KAG8039956.1"/>
    </source>
</evidence>
<keyword evidence="2" id="KW-0040">ANK repeat</keyword>
<gene>
    <name evidence="3" type="ORF">G9C98_008070</name>
</gene>